<dbReference type="EMBL" id="VSRR010000666">
    <property type="protein sequence ID" value="MPC18290.1"/>
    <property type="molecule type" value="Genomic_DNA"/>
</dbReference>
<keyword evidence="2" id="KW-1185">Reference proteome</keyword>
<dbReference type="Proteomes" id="UP000324222">
    <property type="component" value="Unassembled WGS sequence"/>
</dbReference>
<organism evidence="1 2">
    <name type="scientific">Portunus trituberculatus</name>
    <name type="common">Swimming crab</name>
    <name type="synonym">Neptunus trituberculatus</name>
    <dbReference type="NCBI Taxonomy" id="210409"/>
    <lineage>
        <taxon>Eukaryota</taxon>
        <taxon>Metazoa</taxon>
        <taxon>Ecdysozoa</taxon>
        <taxon>Arthropoda</taxon>
        <taxon>Crustacea</taxon>
        <taxon>Multicrustacea</taxon>
        <taxon>Malacostraca</taxon>
        <taxon>Eumalacostraca</taxon>
        <taxon>Eucarida</taxon>
        <taxon>Decapoda</taxon>
        <taxon>Pleocyemata</taxon>
        <taxon>Brachyura</taxon>
        <taxon>Eubrachyura</taxon>
        <taxon>Portunoidea</taxon>
        <taxon>Portunidae</taxon>
        <taxon>Portuninae</taxon>
        <taxon>Portunus</taxon>
    </lineage>
</organism>
<evidence type="ECO:0000313" key="2">
    <source>
        <dbReference type="Proteomes" id="UP000324222"/>
    </source>
</evidence>
<reference evidence="1 2" key="1">
    <citation type="submission" date="2019-05" db="EMBL/GenBank/DDBJ databases">
        <title>Another draft genome of Portunus trituberculatus and its Hox gene families provides insights of decapod evolution.</title>
        <authorList>
            <person name="Jeong J.-H."/>
            <person name="Song I."/>
            <person name="Kim S."/>
            <person name="Choi T."/>
            <person name="Kim D."/>
            <person name="Ryu S."/>
            <person name="Kim W."/>
        </authorList>
    </citation>
    <scope>NUCLEOTIDE SEQUENCE [LARGE SCALE GENOMIC DNA]</scope>
    <source>
        <tissue evidence="1">Muscle</tissue>
    </source>
</reference>
<protein>
    <submittedName>
        <fullName evidence="1">Uncharacterized protein</fullName>
    </submittedName>
</protein>
<accession>A0A5B7DAE8</accession>
<proteinExistence type="predicted"/>
<evidence type="ECO:0000313" key="1">
    <source>
        <dbReference type="EMBL" id="MPC18290.1"/>
    </source>
</evidence>
<gene>
    <name evidence="1" type="ORF">E2C01_011168</name>
</gene>
<name>A0A5B7DAE8_PORTR</name>
<sequence length="108" mass="12098">MELTVLVDLADSWKLRGFFTSAFTSWCINGVYGCLELLSHILEVPQHQAALGDDGKEVQHLEERTPVRVLGLGLGLELWVSVWAAQTLDFLLTSYAVNMRKNGRCSFN</sequence>
<comment type="caution">
    <text evidence="1">The sequence shown here is derived from an EMBL/GenBank/DDBJ whole genome shotgun (WGS) entry which is preliminary data.</text>
</comment>
<dbReference type="AlphaFoldDB" id="A0A5B7DAE8"/>